<accession>A0ACC2NCC6</accession>
<keyword evidence="2" id="KW-1185">Reference proteome</keyword>
<dbReference type="EMBL" id="CM056744">
    <property type="protein sequence ID" value="KAJ8668722.1"/>
    <property type="molecule type" value="Genomic_DNA"/>
</dbReference>
<proteinExistence type="predicted"/>
<evidence type="ECO:0000313" key="2">
    <source>
        <dbReference type="Proteomes" id="UP001239111"/>
    </source>
</evidence>
<comment type="caution">
    <text evidence="1">The sequence shown here is derived from an EMBL/GenBank/DDBJ whole genome shotgun (WGS) entry which is preliminary data.</text>
</comment>
<evidence type="ECO:0000313" key="1">
    <source>
        <dbReference type="EMBL" id="KAJ8668722.1"/>
    </source>
</evidence>
<dbReference type="Proteomes" id="UP001239111">
    <property type="component" value="Chromosome 4"/>
</dbReference>
<reference evidence="1" key="1">
    <citation type="submission" date="2023-04" db="EMBL/GenBank/DDBJ databases">
        <title>A chromosome-level genome assembly of the parasitoid wasp Eretmocerus hayati.</title>
        <authorList>
            <person name="Zhong Y."/>
            <person name="Liu S."/>
            <person name="Liu Y."/>
        </authorList>
    </citation>
    <scope>NUCLEOTIDE SEQUENCE</scope>
    <source>
        <strain evidence="1">ZJU_SS_LIU_2023</strain>
    </source>
</reference>
<sequence>MSSLMEGTKYAIARSYRQQGSHIKAFIVETKNIWKFDPKNPLQDYFLMQKQGNAIVMVAIQVLKVHGDRNVLEKEAADVVNDVDKPSRKKFLRRSYDQVQDKIIERDGNPSSESTTPQKRTDENRQKKKKAKSNKKEADPSLEEIFSFGGSMTNSDDPHTVNVAKEHQKRKEHMEQSSNLMLVPDLTSDKSARNFEKNQQEKRRVPVASTGIDCAENYEESPEMSEILSQEIANEESDGSNSKESQNLYIADQRDIVPHASTDDEQEKNKTQGKQLRDRLQGLNGLEEPPLRNNNNDHLRLIHLEKKVRTLEHDNGQLQLENSSLLRQIQRLRVYSDRLETELSELRNQHQETVQVSHAQMTAASTSSDSGCVVLSGDDLDRKEFVLGNEPFTKAQIDRWTKLEKRPRYTKFDVKHPVTGETIRMFHVALNINIPYEIWKQIKDCDPKTFLRNLTPGMWIIAKFANRCMLLVKTTVNPNPNSPRKFFTPRKRCAAEIAFKDQIDKKIPINKKKPEDSMLERAKMESQFSVIMGDKVSQAQKDLRKLKGKFDDFIMKEIPVDAENPAKSKEKQAKIRDKFNSILEDPLIGQRQISLIKKKGFKKFFSIDLTSEESPSDHLTPQSNASNAPRPHQSTPPSRPSSRRSIPHLDLNDHDGTPRSLENAECNDNRPNLATPSRSGCTSATGAVQRSVFVPRQPIRCHLESLSSKESGTGALDLKHTSLARSKSQQGGRSKARSKSPSIIRFGGKPGTQWMHIFSVLIESVVISSAKSCLQDDFIILRPTFGPVVLQQRGLSNGRCSVVHIPSFILFQPEAFDKEERV</sequence>
<protein>
    <submittedName>
        <fullName evidence="1">Uncharacterized protein</fullName>
    </submittedName>
</protein>
<organism evidence="1 2">
    <name type="scientific">Eretmocerus hayati</name>
    <dbReference type="NCBI Taxonomy" id="131215"/>
    <lineage>
        <taxon>Eukaryota</taxon>
        <taxon>Metazoa</taxon>
        <taxon>Ecdysozoa</taxon>
        <taxon>Arthropoda</taxon>
        <taxon>Hexapoda</taxon>
        <taxon>Insecta</taxon>
        <taxon>Pterygota</taxon>
        <taxon>Neoptera</taxon>
        <taxon>Endopterygota</taxon>
        <taxon>Hymenoptera</taxon>
        <taxon>Apocrita</taxon>
        <taxon>Proctotrupomorpha</taxon>
        <taxon>Chalcidoidea</taxon>
        <taxon>Aphelinidae</taxon>
        <taxon>Aphelininae</taxon>
        <taxon>Eretmocerus</taxon>
    </lineage>
</organism>
<name>A0ACC2NCC6_9HYME</name>
<gene>
    <name evidence="1" type="ORF">QAD02_010385</name>
</gene>